<dbReference type="Gene3D" id="3.30.572.10">
    <property type="entry name" value="Thymidylate synthase/dCMP hydroxymethylase domain"/>
    <property type="match status" value="1"/>
</dbReference>
<dbReference type="PANTHER" id="PTHR11548:SF9">
    <property type="entry name" value="THYMIDYLATE SYNTHASE"/>
    <property type="match status" value="1"/>
</dbReference>
<proteinExistence type="inferred from homology"/>
<comment type="caution">
    <text evidence="6">Lacks conserved residue(s) required for the propagation of feature annotation.</text>
</comment>
<evidence type="ECO:0000256" key="6">
    <source>
        <dbReference type="HAMAP-Rule" id="MF_00008"/>
    </source>
</evidence>
<keyword evidence="2 6" id="KW-0963">Cytoplasm</keyword>
<dbReference type="InterPro" id="IPR036926">
    <property type="entry name" value="Thymidate_synth/dCMP_Mease_sf"/>
</dbReference>
<comment type="function">
    <text evidence="6">Catalyzes the reductive methylation of 2'-deoxyuridine-5'-monophosphate (dUMP) to 2'-deoxythymidine-5'-monophosphate (dTMP) while utilizing 5,10-methylenetetrahydrofolate (mTHF) as the methyl donor and reductant in the reaction, yielding dihydrofolate (DHF) as a by-product. This enzymatic reaction provides an intracellular de novo source of dTMP, an essential precursor for DNA biosynthesis.</text>
</comment>
<dbReference type="KEGG" id="sauw:SAI5S5_1010290"/>
<dbReference type="PROSITE" id="PS00091">
    <property type="entry name" value="THYMIDYLATE_SYNTHASE"/>
    <property type="match status" value="1"/>
</dbReference>
<dbReference type="KEGG" id="sauq:SAI4T8_1010320"/>
<dbReference type="GO" id="GO:0006235">
    <property type="term" value="P:dTTP biosynthetic process"/>
    <property type="evidence" value="ECO:0007669"/>
    <property type="project" value="UniProtKB-UniRule"/>
</dbReference>
<evidence type="ECO:0000256" key="5">
    <source>
        <dbReference type="ARBA" id="ARBA00022727"/>
    </source>
</evidence>
<dbReference type="KEGG" id="sauj:SAI2T2_1010340"/>
<feature type="binding site" evidence="6">
    <location>
        <position position="345"/>
    </location>
    <ligand>
        <name>(6R)-5,10-methylene-5,6,7,8-tetrahydrofolate</name>
        <dbReference type="ChEBI" id="CHEBI:15636"/>
    </ligand>
</feature>
<comment type="pathway">
    <text evidence="6">Pyrimidine metabolism; dTTP biosynthesis.</text>
</comment>
<feature type="binding site" description="in other chain" evidence="6">
    <location>
        <begin position="249"/>
        <end position="252"/>
    </location>
    <ligand>
        <name>dUMP</name>
        <dbReference type="ChEBI" id="CHEBI:246422"/>
        <note>ligand shared between dimeric partners</note>
    </ligand>
</feature>
<gene>
    <name evidence="6" type="primary">thyA</name>
    <name evidence="9" type="ORF">SAI7S6_1010330</name>
</gene>
<dbReference type="EC" id="2.1.1.45" evidence="1 6"/>
<comment type="subcellular location">
    <subcellularLocation>
        <location evidence="6">Cytoplasm</location>
    </subcellularLocation>
</comment>
<dbReference type="PRINTS" id="PR00108">
    <property type="entry name" value="THYMDSNTHASE"/>
</dbReference>
<dbReference type="GO" id="GO:0004799">
    <property type="term" value="F:thymidylate synthase activity"/>
    <property type="evidence" value="ECO:0007669"/>
    <property type="project" value="UniProtKB-UniRule"/>
</dbReference>
<dbReference type="KEGG" id="saux:SAI6T6_1010300"/>
<keyword evidence="5 6" id="KW-0545">Nucleotide biosynthesis</keyword>
<organism evidence="9 10">
    <name type="scientific">Staphylococcus aureus subsp. aureus ST228</name>
    <dbReference type="NCBI Taxonomy" id="1074919"/>
    <lineage>
        <taxon>Bacteria</taxon>
        <taxon>Bacillati</taxon>
        <taxon>Bacillota</taxon>
        <taxon>Bacilli</taxon>
        <taxon>Bacillales</taxon>
        <taxon>Staphylococcaceae</taxon>
        <taxon>Staphylococcus</taxon>
    </lineage>
</organism>
<feature type="domain" description="Thymidylate synthase/dCMP hydroxymethylase" evidence="8">
    <location>
        <begin position="36"/>
        <end position="346"/>
    </location>
</feature>
<comment type="subunit">
    <text evidence="6">Homodimer.</text>
</comment>
<dbReference type="SUPFAM" id="SSF55831">
    <property type="entry name" value="Thymidylate synthase/dCMP hydroxymethylase"/>
    <property type="match status" value="1"/>
</dbReference>
<evidence type="ECO:0000259" key="8">
    <source>
        <dbReference type="Pfam" id="PF00303"/>
    </source>
</evidence>
<dbReference type="PANTHER" id="PTHR11548">
    <property type="entry name" value="THYMIDYLATE SYNTHASE 1"/>
    <property type="match status" value="1"/>
</dbReference>
<feature type="binding site" description="in other chain" evidence="6">
    <location>
        <begin position="290"/>
        <end position="292"/>
    </location>
    <ligand>
        <name>dUMP</name>
        <dbReference type="ChEBI" id="CHEBI:246422"/>
        <note>ligand shared between dimeric partners</note>
    </ligand>
</feature>
<feature type="binding site" description="in other chain" evidence="6">
    <location>
        <position position="54"/>
    </location>
    <ligand>
        <name>dUMP</name>
        <dbReference type="ChEBI" id="CHEBI:246422"/>
        <note>ligand shared between dimeric partners</note>
    </ligand>
</feature>
<accession>A0A7U7EYI0</accession>
<dbReference type="InterPro" id="IPR023451">
    <property type="entry name" value="Thymidate_synth/dCMP_Mease_dom"/>
</dbReference>
<sequence>MITKCYIKLSYIKLNIHTINNENEVLSHMLNSFDAAYHSLCEEVLEIGNTRNDRTNTGTISKFGHQLRFDLSKGFPLLTTKKVSFKLVATELLWFIKGDTNIQYLLKYNNNIWNEWAFENYIKSDEYNGPDMTDFGHRALSDPEFNEQYKEQMKQFKQRILEDDTFAKQFGDLGNVYGKQWRDWVDKDGNHFDQLKTVIEQIKHNPDSRRHIVSAWNPTEIDTMALPPCHTMFQFYVQDGKLSCQLYQRSADIFLGVPFNIASYALLTHLIAKECGLEVGEFVHTFGDAHIYSNHIDAIQTQLARESFNPPTLKINSDKSIFDINYEDLEIVDYESHPAIKAPIAV</sequence>
<protein>
    <recommendedName>
        <fullName evidence="1 6">Thymidylate synthase</fullName>
        <shortName evidence="6">TS</shortName>
        <shortName evidence="6">TSase</shortName>
        <ecNumber evidence="1 6">2.1.1.45</ecNumber>
    </recommendedName>
</protein>
<dbReference type="KEGG" id="sauy:SAI8T7_1010330"/>
<evidence type="ECO:0000256" key="1">
    <source>
        <dbReference type="ARBA" id="ARBA00011947"/>
    </source>
</evidence>
<dbReference type="NCBIfam" id="NF002496">
    <property type="entry name" value="PRK01827.1-2"/>
    <property type="match status" value="1"/>
</dbReference>
<dbReference type="AlphaFoldDB" id="A0A7U7EYI0"/>
<dbReference type="HAMAP" id="MF_00008">
    <property type="entry name" value="Thymidy_synth_bact"/>
    <property type="match status" value="1"/>
</dbReference>
<dbReference type="KEGG" id="sauv:SAI7S6_1010330"/>
<dbReference type="InterPro" id="IPR045097">
    <property type="entry name" value="Thymidate_synth/dCMP_Mease"/>
</dbReference>
<evidence type="ECO:0000256" key="3">
    <source>
        <dbReference type="ARBA" id="ARBA00022603"/>
    </source>
</evidence>
<dbReference type="CDD" id="cd00351">
    <property type="entry name" value="TS_Pyrimidine_HMase"/>
    <property type="match status" value="1"/>
</dbReference>
<dbReference type="KEGG" id="saut:SAI1T1_2010320"/>
<dbReference type="EMBL" id="HE579071">
    <property type="protein sequence ID" value="CCJ22779.1"/>
    <property type="molecule type" value="Genomic_DNA"/>
</dbReference>
<dbReference type="GO" id="GO:0006231">
    <property type="term" value="P:dTMP biosynthetic process"/>
    <property type="evidence" value="ECO:0007669"/>
    <property type="project" value="UniProtKB-UniRule"/>
</dbReference>
<feature type="active site" description="Nucleophile" evidence="6">
    <location>
        <position position="229"/>
    </location>
</feature>
<keyword evidence="4 6" id="KW-0808">Transferase</keyword>
<evidence type="ECO:0000313" key="10">
    <source>
        <dbReference type="Proteomes" id="UP000032744"/>
    </source>
</evidence>
<dbReference type="NCBIfam" id="TIGR03284">
    <property type="entry name" value="thym_sym"/>
    <property type="match status" value="1"/>
</dbReference>
<dbReference type="InterPro" id="IPR020940">
    <property type="entry name" value="Thymidylate_synthase_AS"/>
</dbReference>
<feature type="binding site" evidence="6">
    <location>
        <position position="252"/>
    </location>
    <ligand>
        <name>(6R)-5,10-methylene-5,6,7,8-tetrahydrofolate</name>
        <dbReference type="ChEBI" id="CHEBI:15636"/>
    </ligand>
</feature>
<evidence type="ECO:0000256" key="4">
    <source>
        <dbReference type="ARBA" id="ARBA00022679"/>
    </source>
</evidence>
<dbReference type="GO" id="GO:0032259">
    <property type="term" value="P:methylation"/>
    <property type="evidence" value="ECO:0007669"/>
    <property type="project" value="UniProtKB-KW"/>
</dbReference>
<dbReference type="GO" id="GO:0005829">
    <property type="term" value="C:cytosol"/>
    <property type="evidence" value="ECO:0007669"/>
    <property type="project" value="TreeGrafter"/>
</dbReference>
<comment type="catalytic activity">
    <reaction evidence="6">
        <text>dUMP + (6R)-5,10-methylene-5,6,7,8-tetrahydrofolate = 7,8-dihydrofolate + dTMP</text>
        <dbReference type="Rhea" id="RHEA:12104"/>
        <dbReference type="ChEBI" id="CHEBI:15636"/>
        <dbReference type="ChEBI" id="CHEBI:57451"/>
        <dbReference type="ChEBI" id="CHEBI:63528"/>
        <dbReference type="ChEBI" id="CHEBI:246422"/>
        <dbReference type="EC" id="2.1.1.45"/>
    </reaction>
</comment>
<evidence type="ECO:0000256" key="7">
    <source>
        <dbReference type="PROSITE-ProRule" id="PRU10016"/>
    </source>
</evidence>
<name>A0A7U7EYI0_STAAU</name>
<feature type="active site" evidence="7">
    <location>
        <position position="229"/>
    </location>
</feature>
<dbReference type="Pfam" id="PF00303">
    <property type="entry name" value="Thymidylat_synt"/>
    <property type="match status" value="1"/>
</dbReference>
<evidence type="ECO:0000313" key="9">
    <source>
        <dbReference type="EMBL" id="CCJ22779.1"/>
    </source>
</evidence>
<dbReference type="UniPathway" id="UPA00575"/>
<dbReference type="Proteomes" id="UP000032744">
    <property type="component" value="Chromosome"/>
</dbReference>
<evidence type="ECO:0000256" key="2">
    <source>
        <dbReference type="ARBA" id="ARBA00022490"/>
    </source>
</evidence>
<reference evidence="9 10" key="1">
    <citation type="journal article" date="2012" name="PLoS ONE">
        <title>Short term evolution of a highly transmissible methicillin-resistant Staphylococcus aureus clone (ST228) in a tertiary care hospital.</title>
        <authorList>
            <person name="Vogel V."/>
            <person name="Falquet L."/>
            <person name="Calderon-Copete S.P."/>
            <person name="Basset P."/>
            <person name="Blanc D.S."/>
        </authorList>
    </citation>
    <scope>NUCLEOTIDE SEQUENCE [LARGE SCALE GENOMIC DNA]</scope>
    <source>
        <strain evidence="10">ST228/18412</strain>
    </source>
</reference>
<keyword evidence="3 6" id="KW-0489">Methyltransferase</keyword>
<dbReference type="InterPro" id="IPR000398">
    <property type="entry name" value="Thymidylate_synthase"/>
</dbReference>
<feature type="binding site" description="in other chain" evidence="6">
    <location>
        <position position="260"/>
    </location>
    <ligand>
        <name>dUMP</name>
        <dbReference type="ChEBI" id="CHEBI:246422"/>
        <note>ligand shared between dimeric partners</note>
    </ligand>
</feature>
<dbReference type="KEGG" id="sauk:SAI3T3_1010330"/>
<feature type="binding site" evidence="6">
    <location>
        <begin position="209"/>
        <end position="210"/>
    </location>
    <ligand>
        <name>dUMP</name>
        <dbReference type="ChEBI" id="CHEBI:246422"/>
        <note>ligand shared between dimeric partners</note>
    </ligand>
</feature>
<comment type="similarity">
    <text evidence="6">Belongs to the thymidylate synthase family. Bacterial-type ThyA subfamily.</text>
</comment>